<protein>
    <submittedName>
        <fullName evidence="2">Uncharacterized protein</fullName>
    </submittedName>
</protein>
<evidence type="ECO:0000313" key="2">
    <source>
        <dbReference type="EMBL" id="KAG7527680.1"/>
    </source>
</evidence>
<evidence type="ECO:0000313" key="3">
    <source>
        <dbReference type="Proteomes" id="UP000812966"/>
    </source>
</evidence>
<dbReference type="AlphaFoldDB" id="A0A8K0NMS4"/>
<name>A0A8K0NMS4_9TREE</name>
<feature type="region of interest" description="Disordered" evidence="1">
    <location>
        <begin position="210"/>
        <end position="233"/>
    </location>
</feature>
<dbReference type="Proteomes" id="UP000812966">
    <property type="component" value="Unassembled WGS sequence"/>
</dbReference>
<organism evidence="2 3">
    <name type="scientific">Filobasidium floriforme</name>
    <dbReference type="NCBI Taxonomy" id="5210"/>
    <lineage>
        <taxon>Eukaryota</taxon>
        <taxon>Fungi</taxon>
        <taxon>Dikarya</taxon>
        <taxon>Basidiomycota</taxon>
        <taxon>Agaricomycotina</taxon>
        <taxon>Tremellomycetes</taxon>
        <taxon>Filobasidiales</taxon>
        <taxon>Filobasidiaceae</taxon>
        <taxon>Filobasidium</taxon>
    </lineage>
</organism>
<accession>A0A8K0NMS4</accession>
<comment type="caution">
    <text evidence="2">The sequence shown here is derived from an EMBL/GenBank/DDBJ whole genome shotgun (WGS) entry which is preliminary data.</text>
</comment>
<proteinExistence type="predicted"/>
<gene>
    <name evidence="2" type="ORF">FFLO_06696</name>
</gene>
<evidence type="ECO:0000256" key="1">
    <source>
        <dbReference type="SAM" id="MobiDB-lite"/>
    </source>
</evidence>
<keyword evidence="3" id="KW-1185">Reference proteome</keyword>
<reference evidence="2" key="1">
    <citation type="submission" date="2020-04" db="EMBL/GenBank/DDBJ databases">
        <title>Analysis of mating type loci in Filobasidium floriforme.</title>
        <authorList>
            <person name="Nowrousian M."/>
        </authorList>
    </citation>
    <scope>NUCLEOTIDE SEQUENCE</scope>
    <source>
        <strain evidence="2">CBS 6242</strain>
    </source>
</reference>
<dbReference type="EMBL" id="JABELV010000245">
    <property type="protein sequence ID" value="KAG7527680.1"/>
    <property type="molecule type" value="Genomic_DNA"/>
</dbReference>
<sequence>MSFTDIANSVTDHLSRLTSKSQLLKPHLKSYHEIWAEEAEKVGKALRESFESLETPVQRLRAAARKDYSQAIKRLKKNIRAGFKTRNPGVQLPHGMEKHLLIHWIERPLTDMLTPWDEPPIVRELVIEQRKHYFSGIHDAYRVIAVKYHNHTEDFWSHDKSSSNYHCQKWLNGLDLSNVSEARSQASVGPLDSIGVLHDSTVPEHSVAVNQSADVPTSELEPATSSSISSISP</sequence>